<reference evidence="1 2" key="1">
    <citation type="journal article" date="2014" name="Genome Announc.">
        <title>Draft Genome Sequence of Magnetospirillum sp. Strain SO-1, a Freshwater Magnetotactic Bacterium Isolated from the Ol'khovka River, Russia.</title>
        <authorList>
            <person name="Grouzdev D.S."/>
            <person name="Dziuba M.V."/>
            <person name="Sukhacheva M.S."/>
            <person name="Mardanov A.V."/>
            <person name="Beletskiy A.V."/>
            <person name="Kuznetsov B.B."/>
            <person name="Skryabin K.G."/>
        </authorList>
    </citation>
    <scope>NUCLEOTIDE SEQUENCE [LARGE SCALE GENOMIC DNA]</scope>
    <source>
        <strain evidence="1 2">SO-1</strain>
    </source>
</reference>
<dbReference type="PATRIC" id="fig|1244869.3.peg.1418"/>
<comment type="caution">
    <text evidence="1">The sequence shown here is derived from an EMBL/GenBank/DDBJ whole genome shotgun (WGS) entry which is preliminary data.</text>
</comment>
<dbReference type="InterPro" id="IPR026350">
    <property type="entry name" value="GxxExxY"/>
</dbReference>
<dbReference type="AlphaFoldDB" id="M3ADS6"/>
<dbReference type="Pfam" id="PF13366">
    <property type="entry name" value="PDDEXK_3"/>
    <property type="match status" value="1"/>
</dbReference>
<evidence type="ECO:0000313" key="2">
    <source>
        <dbReference type="Proteomes" id="UP000011744"/>
    </source>
</evidence>
<dbReference type="Proteomes" id="UP000011744">
    <property type="component" value="Unassembled WGS sequence"/>
</dbReference>
<dbReference type="NCBIfam" id="TIGR04256">
    <property type="entry name" value="GxxExxY"/>
    <property type="match status" value="1"/>
</dbReference>
<organism evidence="1 2">
    <name type="scientific">Paramagnetospirillum caucaseum</name>
    <dbReference type="NCBI Taxonomy" id="1244869"/>
    <lineage>
        <taxon>Bacteria</taxon>
        <taxon>Pseudomonadati</taxon>
        <taxon>Pseudomonadota</taxon>
        <taxon>Alphaproteobacteria</taxon>
        <taxon>Rhodospirillales</taxon>
        <taxon>Magnetospirillaceae</taxon>
        <taxon>Paramagnetospirillum</taxon>
    </lineage>
</organism>
<proteinExistence type="predicted"/>
<protein>
    <recommendedName>
        <fullName evidence="3">GxxExxY protein</fullName>
    </recommendedName>
</protein>
<dbReference type="RefSeq" id="WP_008615790.1">
    <property type="nucleotide sequence ID" value="NZ_AONQ01000014.1"/>
</dbReference>
<sequence>MLSEAESGLNALTERIIGAAFAVANALGHGFLEVVYRNALFEELSLDGIAVRKEQPFPVHYRGRQVGLYVADLVEEDRVIVELKAIDGLAQSHAAQVLNDLKASTLPVGLLLNFGRPKLEIRRVVLAK</sequence>
<accession>M3ADS6</accession>
<dbReference type="OrthoDB" id="7172915at2"/>
<gene>
    <name evidence="1" type="ORF">H261_07026</name>
</gene>
<name>M3ADS6_9PROT</name>
<keyword evidence="2" id="KW-1185">Reference proteome</keyword>
<dbReference type="EMBL" id="AONQ01000014">
    <property type="protein sequence ID" value="EME70639.1"/>
    <property type="molecule type" value="Genomic_DNA"/>
</dbReference>
<dbReference type="eggNOG" id="COG0614">
    <property type="taxonomic scope" value="Bacteria"/>
</dbReference>
<evidence type="ECO:0008006" key="3">
    <source>
        <dbReference type="Google" id="ProtNLM"/>
    </source>
</evidence>
<dbReference type="STRING" id="1244869.H261_07026"/>
<evidence type="ECO:0000313" key="1">
    <source>
        <dbReference type="EMBL" id="EME70639.1"/>
    </source>
</evidence>